<keyword evidence="2" id="KW-1185">Reference proteome</keyword>
<evidence type="ECO:0000313" key="1">
    <source>
        <dbReference type="EMBL" id="KXK59954.1"/>
    </source>
</evidence>
<reference evidence="1 2" key="1">
    <citation type="submission" date="2016-01" db="EMBL/GenBank/DDBJ databases">
        <title>Whole genome sequence and analysis of Micromonospora rosaria DSM 803, which can produce antibacterial substance rosamicin.</title>
        <authorList>
            <person name="Yang H."/>
            <person name="He X."/>
            <person name="Zhu D."/>
        </authorList>
    </citation>
    <scope>NUCLEOTIDE SEQUENCE [LARGE SCALE GENOMIC DNA]</scope>
    <source>
        <strain evidence="1 2">DSM 803</strain>
    </source>
</reference>
<protein>
    <recommendedName>
        <fullName evidence="3">HEXXH motif domain-containing protein</fullName>
    </recommendedName>
</protein>
<evidence type="ECO:0008006" key="3">
    <source>
        <dbReference type="Google" id="ProtNLM"/>
    </source>
</evidence>
<comment type="caution">
    <text evidence="1">The sequence shown here is derived from an EMBL/GenBank/DDBJ whole genome shotgun (WGS) entry which is preliminary data.</text>
</comment>
<proteinExistence type="predicted"/>
<sequence length="465" mass="47926">MPTGTFLAIARGGGGRSAVRRLLAGQLSRNLLALREVVALSQDVGHPHAPLARHAWTLLAELRRDAPGAARAVLGYPSVSVWAVRTLAALRDGEIGAEPALLGAVVAAVALRAGTRARVVMPTAPTGAAVVALPGLGLLRRGPGDGVAKLNGGGAALPGHGTGELNGGGAELTVDGGRGLVALDGVPATPAGDARLSWQPTYRLRARGRGPVFHLDDPWALVDPAGVVPVDAAGAARWRARLAPGWRLLATRHRSSAADLAEVVSVLTPLRRDPAGRPLAALAGGGTPAELTAPLISGTFPAAVGCIALAGTGDARTIAATLVHELAHNKLAALDDLFPLVEPTAGARHPAPWRAGPRPLPALVHGLYAHVAVGGFWLRQRHHETAAGRHLARAEFVRVRAACREVAGLLRVADGLTGHGRLLVEQLDTVVAGWADRPAPGRGRPVRDRTGWRPVATRWGASVSP</sequence>
<accession>A0A136PNL1</accession>
<dbReference type="NCBIfam" id="TIGR04267">
    <property type="entry name" value="mod_HExxH"/>
    <property type="match status" value="1"/>
</dbReference>
<dbReference type="Proteomes" id="UP000070620">
    <property type="component" value="Unassembled WGS sequence"/>
</dbReference>
<evidence type="ECO:0000313" key="2">
    <source>
        <dbReference type="Proteomes" id="UP000070620"/>
    </source>
</evidence>
<dbReference type="AlphaFoldDB" id="A0A136PNL1"/>
<dbReference type="InterPro" id="IPR026337">
    <property type="entry name" value="AKG_HExxH"/>
</dbReference>
<name>A0A136PNL1_9ACTN</name>
<dbReference type="EMBL" id="LRQV01000090">
    <property type="protein sequence ID" value="KXK59954.1"/>
    <property type="molecule type" value="Genomic_DNA"/>
</dbReference>
<gene>
    <name evidence="1" type="ORF">AWW66_21535</name>
</gene>
<organism evidence="1 2">
    <name type="scientific">Micromonospora rosaria</name>
    <dbReference type="NCBI Taxonomy" id="47874"/>
    <lineage>
        <taxon>Bacteria</taxon>
        <taxon>Bacillati</taxon>
        <taxon>Actinomycetota</taxon>
        <taxon>Actinomycetes</taxon>
        <taxon>Micromonosporales</taxon>
        <taxon>Micromonosporaceae</taxon>
        <taxon>Micromonospora</taxon>
    </lineage>
</organism>